<accession>A0A6J6GTX9</accession>
<dbReference type="Pfam" id="PF07690">
    <property type="entry name" value="MFS_1"/>
    <property type="match status" value="1"/>
</dbReference>
<organism evidence="3">
    <name type="scientific">freshwater metagenome</name>
    <dbReference type="NCBI Taxonomy" id="449393"/>
    <lineage>
        <taxon>unclassified sequences</taxon>
        <taxon>metagenomes</taxon>
        <taxon>ecological metagenomes</taxon>
    </lineage>
</organism>
<feature type="transmembrane region" description="Helical" evidence="1">
    <location>
        <begin position="181"/>
        <end position="199"/>
    </location>
</feature>
<dbReference type="PROSITE" id="PS50850">
    <property type="entry name" value="MFS"/>
    <property type="match status" value="1"/>
</dbReference>
<dbReference type="InterPro" id="IPR020846">
    <property type="entry name" value="MFS_dom"/>
</dbReference>
<sequence>MIFKLLAAPTTATADGRKLIATRSVRAFVDGMVYVILPGFLLALGLSGVQIGAVVTASLLGSAITTILVGIYGHQVAPARLLAMAALLMTATGVAFGFASSFIALLFIGVIGTMNPSAGDVSAFLPLEQAGLSASVTDDQRTAMFALYNLSGALVGSIGALCAAAPLWFVHRQQLSDLFGYRITFIVYTFAGLIVFMIYRRMSVSAQAKPTGNKSVLGDSRRLVFKLAALFSLDSFGGGFAVQSIFALWIYRRFDLSVSTLGVVFFATGVLSAISSLISVRIAKRIGLVRTMVFTHIPASVLLIGVALSPNVWLAVTLFIVRGLLSQMDVPVRTSYVMAVVKPSERAAAASITNVPRSLASALPPIAAGWMLDRSQFAWPLLICATCKIIYDFLLLWQFRHIRPPEEQ</sequence>
<gene>
    <name evidence="3" type="ORF">UFOPK1826_00832</name>
</gene>
<keyword evidence="1" id="KW-0812">Transmembrane</keyword>
<feature type="domain" description="Major facilitator superfamily (MFS) profile" evidence="2">
    <location>
        <begin position="223"/>
        <end position="408"/>
    </location>
</feature>
<keyword evidence="1" id="KW-1133">Transmembrane helix</keyword>
<dbReference type="SUPFAM" id="SSF103473">
    <property type="entry name" value="MFS general substrate transporter"/>
    <property type="match status" value="1"/>
</dbReference>
<protein>
    <submittedName>
        <fullName evidence="3">Unannotated protein</fullName>
    </submittedName>
</protein>
<reference evidence="3" key="1">
    <citation type="submission" date="2020-05" db="EMBL/GenBank/DDBJ databases">
        <authorList>
            <person name="Chiriac C."/>
            <person name="Salcher M."/>
            <person name="Ghai R."/>
            <person name="Kavagutti S V."/>
        </authorList>
    </citation>
    <scope>NUCLEOTIDE SEQUENCE</scope>
</reference>
<dbReference type="InterPro" id="IPR036259">
    <property type="entry name" value="MFS_trans_sf"/>
</dbReference>
<keyword evidence="1" id="KW-0472">Membrane</keyword>
<dbReference type="PANTHER" id="PTHR23520">
    <property type="entry name" value="TRANSPORTER, PUTATIVE (AFU_ORTHOLOGUE AFUA_3G04000)-RELATED"/>
    <property type="match status" value="1"/>
</dbReference>
<evidence type="ECO:0000256" key="1">
    <source>
        <dbReference type="SAM" id="Phobius"/>
    </source>
</evidence>
<dbReference type="InterPro" id="IPR011701">
    <property type="entry name" value="MFS"/>
</dbReference>
<dbReference type="EMBL" id="CAEZUN010000094">
    <property type="protein sequence ID" value="CAB4603393.1"/>
    <property type="molecule type" value="Genomic_DNA"/>
</dbReference>
<feature type="transmembrane region" description="Helical" evidence="1">
    <location>
        <begin position="51"/>
        <end position="72"/>
    </location>
</feature>
<dbReference type="Gene3D" id="1.20.1250.20">
    <property type="entry name" value="MFS general substrate transporter like domains"/>
    <property type="match status" value="1"/>
</dbReference>
<feature type="transmembrane region" description="Helical" evidence="1">
    <location>
        <begin position="223"/>
        <end position="250"/>
    </location>
</feature>
<dbReference type="PANTHER" id="PTHR23520:SF5">
    <property type="entry name" value="TRANSPORTER, PUTATIVE (AFU_ORTHOLOGUE AFUA_3G04000)-RELATED"/>
    <property type="match status" value="1"/>
</dbReference>
<name>A0A6J6GTX9_9ZZZZ</name>
<dbReference type="GO" id="GO:0022857">
    <property type="term" value="F:transmembrane transporter activity"/>
    <property type="evidence" value="ECO:0007669"/>
    <property type="project" value="InterPro"/>
</dbReference>
<feature type="transmembrane region" description="Helical" evidence="1">
    <location>
        <begin position="301"/>
        <end position="325"/>
    </location>
</feature>
<evidence type="ECO:0000313" key="3">
    <source>
        <dbReference type="EMBL" id="CAB4603393.1"/>
    </source>
</evidence>
<proteinExistence type="predicted"/>
<dbReference type="AlphaFoldDB" id="A0A6J6GTX9"/>
<feature type="transmembrane region" description="Helical" evidence="1">
    <location>
        <begin position="256"/>
        <end position="280"/>
    </location>
</feature>
<feature type="transmembrane region" description="Helical" evidence="1">
    <location>
        <begin position="27"/>
        <end position="45"/>
    </location>
</feature>
<evidence type="ECO:0000259" key="2">
    <source>
        <dbReference type="PROSITE" id="PS50850"/>
    </source>
</evidence>
<feature type="transmembrane region" description="Helical" evidence="1">
    <location>
        <begin position="377"/>
        <end position="397"/>
    </location>
</feature>
<feature type="transmembrane region" description="Helical" evidence="1">
    <location>
        <begin position="146"/>
        <end position="169"/>
    </location>
</feature>